<dbReference type="PANTHER" id="PTHR13696">
    <property type="entry name" value="P-LOOP CONTAINING NUCLEOSIDE TRIPHOSPHATE HYDROLASE"/>
    <property type="match status" value="1"/>
</dbReference>
<dbReference type="InterPro" id="IPR027417">
    <property type="entry name" value="P-loop_NTPase"/>
</dbReference>
<dbReference type="PANTHER" id="PTHR13696:SF96">
    <property type="entry name" value="COBQ_COBB_MIND_PARA NUCLEOTIDE BINDING DOMAIN-CONTAINING PROTEIN"/>
    <property type="match status" value="1"/>
</dbReference>
<dbReference type="Proteomes" id="UP000825886">
    <property type="component" value="Chromosome"/>
</dbReference>
<accession>A0ABX9ARU5</accession>
<sequence length="225" mass="24708">MEHNPYSGKIIAVAIPKGGVGKSALSINIAPEVKPDNFYDTDQTPAVSTFNGFRPVETQWHVIRLKSGVDSAEKFAEDLLTAKEEGKTVLVDCGGFDSAITRTAVAIADLILSPFHDDPSDLLGVQLFSDALNEISREMGTKITAHLVMYKTHPSRTNFKAIDAHLAQFDNLKRLDTPIPRDNLVPEKFGEGIGVVEHLSSRHSKAGIAFRSLFLDIRKVLDQQK</sequence>
<reference evidence="1 2" key="1">
    <citation type="submission" date="2021-08" db="EMBL/GenBank/DDBJ databases">
        <title>Culture and genomic analysis of Symbiopectobacterium purcellii sp. nov. gen. nov., isolated from the leafhopper Empoasca decipiens.</title>
        <authorList>
            <person name="Nadal-Jimenez P."/>
            <person name="Siozios S."/>
            <person name="Halliday N."/>
            <person name="Camara M."/>
            <person name="Hurst G.D.D."/>
        </authorList>
    </citation>
    <scope>NUCLEOTIDE SEQUENCE [LARGE SCALE GENOMIC DNA]</scope>
    <source>
        <strain evidence="1 2">SyEd1</strain>
    </source>
</reference>
<protein>
    <submittedName>
        <fullName evidence="1">ParA family protein</fullName>
    </submittedName>
</protein>
<dbReference type="InterPro" id="IPR050678">
    <property type="entry name" value="DNA_Partitioning_ATPase"/>
</dbReference>
<name>A0ABX9ARU5_9ENTR</name>
<dbReference type="CDD" id="cd02042">
    <property type="entry name" value="ParAB_family"/>
    <property type="match status" value="1"/>
</dbReference>
<evidence type="ECO:0000313" key="2">
    <source>
        <dbReference type="Proteomes" id="UP000825886"/>
    </source>
</evidence>
<dbReference type="SUPFAM" id="SSF52540">
    <property type="entry name" value="P-loop containing nucleoside triphosphate hydrolases"/>
    <property type="match status" value="1"/>
</dbReference>
<dbReference type="EMBL" id="CP081864">
    <property type="protein sequence ID" value="QZN97937.1"/>
    <property type="molecule type" value="Genomic_DNA"/>
</dbReference>
<gene>
    <name evidence="1" type="ORF">K6K13_04540</name>
</gene>
<keyword evidence="2" id="KW-1185">Reference proteome</keyword>
<proteinExistence type="predicted"/>
<organism evidence="1 2">
    <name type="scientific">Symbiopectobacterium purcellii</name>
    <dbReference type="NCBI Taxonomy" id="2871826"/>
    <lineage>
        <taxon>Bacteria</taxon>
        <taxon>Pseudomonadati</taxon>
        <taxon>Pseudomonadota</taxon>
        <taxon>Gammaproteobacteria</taxon>
        <taxon>Enterobacterales</taxon>
        <taxon>Enterobacteriaceae</taxon>
    </lineage>
</organism>
<evidence type="ECO:0000313" key="1">
    <source>
        <dbReference type="EMBL" id="QZN97937.1"/>
    </source>
</evidence>
<dbReference type="Gene3D" id="3.40.50.300">
    <property type="entry name" value="P-loop containing nucleotide triphosphate hydrolases"/>
    <property type="match status" value="1"/>
</dbReference>